<dbReference type="Pfam" id="PF08005">
    <property type="entry name" value="PHR"/>
    <property type="match status" value="1"/>
</dbReference>
<dbReference type="PANTHER" id="PTHR45774:SF4">
    <property type="entry name" value="AXUNDEAD, ISOFORM F"/>
    <property type="match status" value="1"/>
</dbReference>
<dbReference type="EMBL" id="CAJHNH020004013">
    <property type="protein sequence ID" value="CAG5130420.1"/>
    <property type="molecule type" value="Genomic_DNA"/>
</dbReference>
<dbReference type="InterPro" id="IPR012983">
    <property type="entry name" value="PHR"/>
</dbReference>
<evidence type="ECO:0000259" key="3">
    <source>
        <dbReference type="PROSITE" id="PS50097"/>
    </source>
</evidence>
<dbReference type="AlphaFoldDB" id="A0A8S3ZRE4"/>
<organism evidence="4 5">
    <name type="scientific">Candidula unifasciata</name>
    <dbReference type="NCBI Taxonomy" id="100452"/>
    <lineage>
        <taxon>Eukaryota</taxon>
        <taxon>Metazoa</taxon>
        <taxon>Spiralia</taxon>
        <taxon>Lophotrochozoa</taxon>
        <taxon>Mollusca</taxon>
        <taxon>Gastropoda</taxon>
        <taxon>Heterobranchia</taxon>
        <taxon>Euthyneura</taxon>
        <taxon>Panpulmonata</taxon>
        <taxon>Eupulmonata</taxon>
        <taxon>Stylommatophora</taxon>
        <taxon>Helicina</taxon>
        <taxon>Helicoidea</taxon>
        <taxon>Geomitridae</taxon>
        <taxon>Candidula</taxon>
    </lineage>
</organism>
<dbReference type="InterPro" id="IPR011333">
    <property type="entry name" value="SKP1/BTB/POZ_sf"/>
</dbReference>
<accession>A0A8S3ZRE4</accession>
<feature type="domain" description="BTB" evidence="3">
    <location>
        <begin position="63"/>
        <end position="130"/>
    </location>
</feature>
<dbReference type="SUPFAM" id="SSF54695">
    <property type="entry name" value="POZ domain"/>
    <property type="match status" value="1"/>
</dbReference>
<keyword evidence="2" id="KW-0963">Cytoplasm</keyword>
<dbReference type="Proteomes" id="UP000678393">
    <property type="component" value="Unassembled WGS sequence"/>
</dbReference>
<dbReference type="Gene3D" id="3.30.710.10">
    <property type="entry name" value="Potassium Channel Kv1.1, Chain A"/>
    <property type="match status" value="1"/>
</dbReference>
<evidence type="ECO:0000256" key="2">
    <source>
        <dbReference type="ARBA" id="ARBA00022490"/>
    </source>
</evidence>
<proteinExistence type="predicted"/>
<comment type="subcellular location">
    <subcellularLocation>
        <location evidence="1">Cytoplasm</location>
    </subcellularLocation>
</comment>
<protein>
    <recommendedName>
        <fullName evidence="3">BTB domain-containing protein</fullName>
    </recommendedName>
</protein>
<dbReference type="OrthoDB" id="6072904at2759"/>
<evidence type="ECO:0000256" key="1">
    <source>
        <dbReference type="ARBA" id="ARBA00004496"/>
    </source>
</evidence>
<dbReference type="InterPro" id="IPR038648">
    <property type="entry name" value="PHR_sf"/>
</dbReference>
<name>A0A8S3ZRE4_9EUPU</name>
<dbReference type="Pfam" id="PF00651">
    <property type="entry name" value="BTB"/>
    <property type="match status" value="1"/>
</dbReference>
<evidence type="ECO:0000313" key="5">
    <source>
        <dbReference type="Proteomes" id="UP000678393"/>
    </source>
</evidence>
<dbReference type="CDD" id="cd18186">
    <property type="entry name" value="BTB_POZ_ZBTB_KLHL-like"/>
    <property type="match status" value="1"/>
</dbReference>
<dbReference type="PROSITE" id="PS50097">
    <property type="entry name" value="BTB"/>
    <property type="match status" value="1"/>
</dbReference>
<dbReference type="Gene3D" id="2.60.120.820">
    <property type="entry name" value="PHR domain"/>
    <property type="match status" value="1"/>
</dbReference>
<sequence length="470" mass="53327">MPKLLEDSYPHVQFIDSAMDEPDKTDKVSNTSDISDDSGLLDCSDLKNVAEGNSQQTEGHLAHDVFFIVGDTKDKFSAHKSKLESASNTFRDLLQTSDTHKNEFDLPEIRAEAFREVLRHIYHADEQLNIDNVICVLHAADYFTLSNLKLTCQTFLQKYLEINNACKLLVEARLYDCQGEERIIISFLEKNLRDVLQSTSINCLSRSLLNEVLTLHGEDVNEILKKQVADQWARNQCIERRLDVTDDNIMKSLHGCFYVDRDNSESHRYVMDSLTTRNLFEDKDDSEVQSKSGSLTPVSSTASLRSSPVPMFKRLSHMWPDLEKITRLQEASGSDINDANHPDAITFTVDQALHLYGFSIYGPTKQQEGKYQVDLVLQEKKKVIVMETIFVKGAGVILPVILEKPVRIEKNSPYTLEIYIKGPESYRGVNGLAQVQNGSVLFTFSNAEKVKRNRTDVSKGQIPGFYFLLQ</sequence>
<dbReference type="InterPro" id="IPR000210">
    <property type="entry name" value="BTB/POZ_dom"/>
</dbReference>
<dbReference type="GO" id="GO:0005829">
    <property type="term" value="C:cytosol"/>
    <property type="evidence" value="ECO:0007669"/>
    <property type="project" value="TreeGrafter"/>
</dbReference>
<comment type="caution">
    <text evidence="4">The sequence shown here is derived from an EMBL/GenBank/DDBJ whole genome shotgun (WGS) entry which is preliminary data.</text>
</comment>
<dbReference type="SMART" id="SM00225">
    <property type="entry name" value="BTB"/>
    <property type="match status" value="1"/>
</dbReference>
<dbReference type="PANTHER" id="PTHR45774">
    <property type="entry name" value="BTB/POZ DOMAIN-CONTAINING"/>
    <property type="match status" value="1"/>
</dbReference>
<dbReference type="GO" id="GO:0022008">
    <property type="term" value="P:neurogenesis"/>
    <property type="evidence" value="ECO:0007669"/>
    <property type="project" value="TreeGrafter"/>
</dbReference>
<keyword evidence="5" id="KW-1185">Reference proteome</keyword>
<gene>
    <name evidence="4" type="ORF">CUNI_LOCUS15978</name>
</gene>
<reference evidence="4" key="1">
    <citation type="submission" date="2021-04" db="EMBL/GenBank/DDBJ databases">
        <authorList>
            <consortium name="Molecular Ecology Group"/>
        </authorList>
    </citation>
    <scope>NUCLEOTIDE SEQUENCE</scope>
</reference>
<evidence type="ECO:0000313" key="4">
    <source>
        <dbReference type="EMBL" id="CAG5130420.1"/>
    </source>
</evidence>